<sequence length="860" mass="97214">MAFKSRYKGKSIIDSPEALFNDLKNRSVQGLLSHQADILRDYQEHAFNKKDVALELPTGSGKTLIGLLIGEFRRRANNERIVYLCLTRQLVHQVVEQSASKYGIKTNAFVGRQASYDPTARSEYSNSEAIAVTTYNGLFNINPVFYNPDVIILDDAHAAENYVTRFWSVSISRSEQETLYKQILSVIRHIIPRSQYIRMESDNPSPSDRQWVEKVPTPKFFDIIPTLIALLDEHTQSENMRFAWSLIRDQLSACHLYLSWNEVLIRPLLPPSLVHEPFNGASQRIYMSATLGSGGDLERITGVQTIHRLAAPKGWDKHGIGRRLFFFPEVSLTEDKAEEVVIEMTRHTLRTLVLVPDFNSANSFRDVLEKHTKHEVFDASDLEKTKDEFLKSKSAVAILANRFEGIDLFGDECRLLVVKGLPRTTNLHERFLETRMASTVILNDRIRTRIVQAIGRCTRSATDYAAVCVLGQELTDSLLQSQNIKLFHPELQAELQFGYAESKVATPDDYLENLDIFLIHGSDWDEVDQEIVARRDDMIKSPEPAMGQLLVAAKHEVDFQYAMWREDYVGAVEYASRVLQSLDGDDLKGYRGFWYYLAGSAAWLASQNGDPSFASVARQRFSQAASCTHSVTWLRTLGQHESQKQSAGDPFLATVIENLESVLQRLGTSSDRKFEKRVHEILNDLNGDDSALFENAHVQLGRMLGYQADNSDETAGPDPWWIVGDDLCIVAEDKTEGDQSTPVGANKVRQAVSHPTWIRKNVQELNQDARIISAMITTAKTINKAAMTFVEDVSYWHIDDFRSWAEKALGVVRQARLSFTGTGDEQWRSQAMQMYRDAGIDPLSVVAFLEQSLLSNLPTS</sequence>
<feature type="domain" description="Helicase ATP-binding" evidence="1">
    <location>
        <begin position="43"/>
        <end position="309"/>
    </location>
</feature>
<dbReference type="Pfam" id="PF13307">
    <property type="entry name" value="Helicase_C_2"/>
    <property type="match status" value="1"/>
</dbReference>
<dbReference type="Pfam" id="PF04851">
    <property type="entry name" value="ResIII"/>
    <property type="match status" value="1"/>
</dbReference>
<dbReference type="InterPro" id="IPR027417">
    <property type="entry name" value="P-loop_NTPase"/>
</dbReference>
<dbReference type="InterPro" id="IPR006555">
    <property type="entry name" value="ATP-dep_Helicase_C"/>
</dbReference>
<protein>
    <recommendedName>
        <fullName evidence="1">Helicase ATP-binding domain-containing protein</fullName>
    </recommendedName>
</protein>
<dbReference type="SMART" id="SM00487">
    <property type="entry name" value="DEXDc"/>
    <property type="match status" value="1"/>
</dbReference>
<organism evidence="2 3">
    <name type="scientific">Ferroacidibacillus organovorans</name>
    <dbReference type="NCBI Taxonomy" id="1765683"/>
    <lineage>
        <taxon>Bacteria</taxon>
        <taxon>Bacillati</taxon>
        <taxon>Bacillota</taxon>
        <taxon>Bacilli</taxon>
        <taxon>Bacillales</taxon>
        <taxon>Alicyclobacillaceae</taxon>
        <taxon>Ferroacidibacillus</taxon>
    </lineage>
</organism>
<dbReference type="GO" id="GO:0003677">
    <property type="term" value="F:DNA binding"/>
    <property type="evidence" value="ECO:0007669"/>
    <property type="project" value="InterPro"/>
</dbReference>
<evidence type="ECO:0000313" key="3">
    <source>
        <dbReference type="Proteomes" id="UP000053557"/>
    </source>
</evidence>
<dbReference type="RefSeq" id="WP_067715893.1">
    <property type="nucleotide sequence ID" value="NZ_LPVJ01000035.1"/>
</dbReference>
<dbReference type="Proteomes" id="UP000053557">
    <property type="component" value="Unassembled WGS sequence"/>
</dbReference>
<dbReference type="GO" id="GO:0004386">
    <property type="term" value="F:helicase activity"/>
    <property type="evidence" value="ECO:0007669"/>
    <property type="project" value="InterPro"/>
</dbReference>
<dbReference type="PROSITE" id="PS51192">
    <property type="entry name" value="HELICASE_ATP_BIND_1"/>
    <property type="match status" value="1"/>
</dbReference>
<proteinExistence type="predicted"/>
<comment type="caution">
    <text evidence="2">The sequence shown here is derived from an EMBL/GenBank/DDBJ whole genome shotgun (WGS) entry which is preliminary data.</text>
</comment>
<dbReference type="SUPFAM" id="SSF52540">
    <property type="entry name" value="P-loop containing nucleoside triphosphate hydrolases"/>
    <property type="match status" value="1"/>
</dbReference>
<dbReference type="Gene3D" id="3.40.50.300">
    <property type="entry name" value="P-loop containing nucleotide triphosphate hydrolases"/>
    <property type="match status" value="2"/>
</dbReference>
<accession>A0A101XQP1</accession>
<dbReference type="OrthoDB" id="366844at2"/>
<dbReference type="GO" id="GO:0006139">
    <property type="term" value="P:nucleobase-containing compound metabolic process"/>
    <property type="evidence" value="ECO:0007669"/>
    <property type="project" value="InterPro"/>
</dbReference>
<dbReference type="SMART" id="SM00491">
    <property type="entry name" value="HELICc2"/>
    <property type="match status" value="1"/>
</dbReference>
<dbReference type="AlphaFoldDB" id="A0A101XQP1"/>
<keyword evidence="3" id="KW-1185">Reference proteome</keyword>
<evidence type="ECO:0000259" key="1">
    <source>
        <dbReference type="PROSITE" id="PS51192"/>
    </source>
</evidence>
<name>A0A101XQP1_9BACL</name>
<dbReference type="GO" id="GO:0005524">
    <property type="term" value="F:ATP binding"/>
    <property type="evidence" value="ECO:0007669"/>
    <property type="project" value="InterPro"/>
</dbReference>
<dbReference type="EMBL" id="LPVJ01000035">
    <property type="protein sequence ID" value="KUO95789.1"/>
    <property type="molecule type" value="Genomic_DNA"/>
</dbReference>
<dbReference type="InterPro" id="IPR014001">
    <property type="entry name" value="Helicase_ATP-bd"/>
</dbReference>
<reference evidence="2 3" key="1">
    <citation type="submission" date="2015-12" db="EMBL/GenBank/DDBJ databases">
        <title>Draft genome sequence of Acidibacillus ferrooxidans ITV001, isolated from a chalcopyrite acid mine drainage site in Brazil.</title>
        <authorList>
            <person name="Dall'Agnol H."/>
            <person name="Nancucheo I."/>
            <person name="Johnson B."/>
            <person name="Oliveira R."/>
            <person name="Leite L."/>
            <person name="Pylro V."/>
            <person name="Nunes G.L."/>
            <person name="Tzotzos G."/>
            <person name="Fernandes G.R."/>
            <person name="Dutra J."/>
            <person name="Orellana S.C."/>
            <person name="Oliveira G."/>
        </authorList>
    </citation>
    <scope>NUCLEOTIDE SEQUENCE [LARGE SCALE GENOMIC DNA]</scope>
    <source>
        <strain evidence="3">ITV01</strain>
    </source>
</reference>
<dbReference type="GO" id="GO:0016818">
    <property type="term" value="F:hydrolase activity, acting on acid anhydrides, in phosphorus-containing anhydrides"/>
    <property type="evidence" value="ECO:0007669"/>
    <property type="project" value="InterPro"/>
</dbReference>
<gene>
    <name evidence="2" type="ORF">ATW55_14945</name>
</gene>
<dbReference type="InterPro" id="IPR006935">
    <property type="entry name" value="Helicase/UvrB_N"/>
</dbReference>
<evidence type="ECO:0000313" key="2">
    <source>
        <dbReference type="EMBL" id="KUO95789.1"/>
    </source>
</evidence>